<dbReference type="PANTHER" id="PTHR30404">
    <property type="entry name" value="N-ACETYLMURAMOYL-L-ALANINE AMIDASE"/>
    <property type="match status" value="1"/>
</dbReference>
<dbReference type="Proteomes" id="UP001139485">
    <property type="component" value="Unassembled WGS sequence"/>
</dbReference>
<keyword evidence="4" id="KW-1185">Reference proteome</keyword>
<dbReference type="PROSITE" id="PS51318">
    <property type="entry name" value="TAT"/>
    <property type="match status" value="1"/>
</dbReference>
<evidence type="ECO:0000259" key="2">
    <source>
        <dbReference type="SMART" id="SM00646"/>
    </source>
</evidence>
<gene>
    <name evidence="3" type="ORF">M8330_19175</name>
</gene>
<evidence type="ECO:0000256" key="1">
    <source>
        <dbReference type="ARBA" id="ARBA00022801"/>
    </source>
</evidence>
<dbReference type="GO" id="GO:0030288">
    <property type="term" value="C:outer membrane-bounded periplasmic space"/>
    <property type="evidence" value="ECO:0007669"/>
    <property type="project" value="TreeGrafter"/>
</dbReference>
<dbReference type="InterPro" id="IPR050695">
    <property type="entry name" value="N-acetylmuramoyl_amidase_3"/>
</dbReference>
<dbReference type="GO" id="GO:0009253">
    <property type="term" value="P:peptidoglycan catabolic process"/>
    <property type="evidence" value="ECO:0007669"/>
    <property type="project" value="InterPro"/>
</dbReference>
<sequence length="284" mass="30561">MPRLPHRPAHRPSPRTLGRAVAAPALAGALVLGLAPAAPALPSSELATSGLATAVSAAQERKPLAGVTVVLDPGHQLGNKNFPEEINRLVQAGGFKKACNTTGTATNKGWPEATFVWQLAVRTRRKLRRLGATVRLTRHSNREDRWGPCINTRGKAGARYDADVLLSLHGDGSTTSGARGFHVIRPTKRKGWTGDIWKPSRRLARTLKRAMKRQGFPVANYVAGGTGIDARGDLGTLNLSDVPAVLLEAGNMRNRRDARAMRRTAGQRRYAAALVATVRRFTGN</sequence>
<dbReference type="Gene3D" id="3.40.630.40">
    <property type="entry name" value="Zn-dependent exopeptidases"/>
    <property type="match status" value="1"/>
</dbReference>
<proteinExistence type="predicted"/>
<dbReference type="EMBL" id="JAMOIL010000034">
    <property type="protein sequence ID" value="MCM0622417.1"/>
    <property type="molecule type" value="Genomic_DNA"/>
</dbReference>
<keyword evidence="1" id="KW-0378">Hydrolase</keyword>
<organism evidence="3 4">
    <name type="scientific">Nocardioides bruguierae</name>
    <dbReference type="NCBI Taxonomy" id="2945102"/>
    <lineage>
        <taxon>Bacteria</taxon>
        <taxon>Bacillati</taxon>
        <taxon>Actinomycetota</taxon>
        <taxon>Actinomycetes</taxon>
        <taxon>Propionibacteriales</taxon>
        <taxon>Nocardioidaceae</taxon>
        <taxon>Nocardioides</taxon>
    </lineage>
</organism>
<dbReference type="InterPro" id="IPR006311">
    <property type="entry name" value="TAT_signal"/>
</dbReference>
<dbReference type="RefSeq" id="WP_250828633.1">
    <property type="nucleotide sequence ID" value="NZ_JAMOIL010000034.1"/>
</dbReference>
<dbReference type="AlphaFoldDB" id="A0A9X2IGI9"/>
<dbReference type="GO" id="GO:0008745">
    <property type="term" value="F:N-acetylmuramoyl-L-alanine amidase activity"/>
    <property type="evidence" value="ECO:0007669"/>
    <property type="project" value="InterPro"/>
</dbReference>
<dbReference type="SUPFAM" id="SSF53187">
    <property type="entry name" value="Zn-dependent exopeptidases"/>
    <property type="match status" value="1"/>
</dbReference>
<evidence type="ECO:0000313" key="3">
    <source>
        <dbReference type="EMBL" id="MCM0622417.1"/>
    </source>
</evidence>
<evidence type="ECO:0000313" key="4">
    <source>
        <dbReference type="Proteomes" id="UP001139485"/>
    </source>
</evidence>
<reference evidence="3" key="1">
    <citation type="submission" date="2022-05" db="EMBL/GenBank/DDBJ databases">
        <authorList>
            <person name="Tuo L."/>
        </authorList>
    </citation>
    <scope>NUCLEOTIDE SEQUENCE</scope>
    <source>
        <strain evidence="3">BSK12Z-4</strain>
    </source>
</reference>
<comment type="caution">
    <text evidence="3">The sequence shown here is derived from an EMBL/GenBank/DDBJ whole genome shotgun (WGS) entry which is preliminary data.</text>
</comment>
<accession>A0A9X2IGI9</accession>
<dbReference type="SMART" id="SM00646">
    <property type="entry name" value="Ami_3"/>
    <property type="match status" value="1"/>
</dbReference>
<feature type="domain" description="MurNAc-LAA" evidence="2">
    <location>
        <begin position="154"/>
        <end position="279"/>
    </location>
</feature>
<dbReference type="InterPro" id="IPR002508">
    <property type="entry name" value="MurNAc-LAA_cat"/>
</dbReference>
<dbReference type="PANTHER" id="PTHR30404:SF0">
    <property type="entry name" value="N-ACETYLMURAMOYL-L-ALANINE AMIDASE AMIC"/>
    <property type="match status" value="1"/>
</dbReference>
<protein>
    <submittedName>
        <fullName evidence="3">N-acetylmuramoyl-L-alanine amidase</fullName>
    </submittedName>
</protein>
<name>A0A9X2IGI9_9ACTN</name>
<dbReference type="CDD" id="cd02696">
    <property type="entry name" value="MurNAc-LAA"/>
    <property type="match status" value="1"/>
</dbReference>
<dbReference type="Pfam" id="PF01520">
    <property type="entry name" value="Amidase_3"/>
    <property type="match status" value="1"/>
</dbReference>